<evidence type="ECO:0000313" key="3">
    <source>
        <dbReference type="Proteomes" id="UP000811619"/>
    </source>
</evidence>
<accession>A0A8K0NFZ4</accession>
<dbReference type="OrthoDB" id="4923568at2759"/>
<reference evidence="2" key="1">
    <citation type="journal article" date="2020" name="bioRxiv">
        <title>Whole genome comparisons of ergot fungi reveals the divergence and evolution of species within the genus Claviceps are the result of varying mechanisms driving genome evolution and host range expansion.</title>
        <authorList>
            <person name="Wyka S.A."/>
            <person name="Mondo S.J."/>
            <person name="Liu M."/>
            <person name="Dettman J."/>
            <person name="Nalam V."/>
            <person name="Broders K.D."/>
        </authorList>
    </citation>
    <scope>NUCLEOTIDE SEQUENCE</scope>
    <source>
        <strain evidence="2">CCC 489</strain>
    </source>
</reference>
<proteinExistence type="predicted"/>
<feature type="compositionally biased region" description="Gly residues" evidence="1">
    <location>
        <begin position="94"/>
        <end position="104"/>
    </location>
</feature>
<comment type="caution">
    <text evidence="2">The sequence shown here is derived from an EMBL/GenBank/DDBJ whole genome shotgun (WGS) entry which is preliminary data.</text>
</comment>
<sequence length="206" mass="20831">MSRARAISIAAAGTALIGGTIYATRAPQKQSVPEMNRNRADRAQDLGLGSAGVGHNVMTGGPEASAAPSRPDDDDDAGRRVKTTAGSGDKLPAGGVGGGEGAGGSSARRTEVPFGGRSYQEVSGGGEVRAIQHKKQDANGSKSSSSDSLPQRKSEPAGWLGSLTSSGKVPGKEIASRDDEAGFHNTRGISQMGSEVPSKKGSRVSS</sequence>
<evidence type="ECO:0000256" key="1">
    <source>
        <dbReference type="SAM" id="MobiDB-lite"/>
    </source>
</evidence>
<dbReference type="EMBL" id="SRPY01000900">
    <property type="protein sequence ID" value="KAG5916345.1"/>
    <property type="molecule type" value="Genomic_DNA"/>
</dbReference>
<evidence type="ECO:0000313" key="2">
    <source>
        <dbReference type="EMBL" id="KAG5916345.1"/>
    </source>
</evidence>
<protein>
    <submittedName>
        <fullName evidence="2">Uncharacterized protein</fullName>
    </submittedName>
</protein>
<dbReference type="Proteomes" id="UP000811619">
    <property type="component" value="Unassembled WGS sequence"/>
</dbReference>
<gene>
    <name evidence="2" type="ORF">E4U42_007708</name>
</gene>
<keyword evidence="3" id="KW-1185">Reference proteome</keyword>
<feature type="compositionally biased region" description="Basic and acidic residues" evidence="1">
    <location>
        <begin position="170"/>
        <end position="182"/>
    </location>
</feature>
<name>A0A8K0NFZ4_9HYPO</name>
<feature type="region of interest" description="Disordered" evidence="1">
    <location>
        <begin position="27"/>
        <end position="206"/>
    </location>
</feature>
<dbReference type="AlphaFoldDB" id="A0A8K0NFZ4"/>
<organism evidence="2 3">
    <name type="scientific">Claviceps africana</name>
    <dbReference type="NCBI Taxonomy" id="83212"/>
    <lineage>
        <taxon>Eukaryota</taxon>
        <taxon>Fungi</taxon>
        <taxon>Dikarya</taxon>
        <taxon>Ascomycota</taxon>
        <taxon>Pezizomycotina</taxon>
        <taxon>Sordariomycetes</taxon>
        <taxon>Hypocreomycetidae</taxon>
        <taxon>Hypocreales</taxon>
        <taxon>Clavicipitaceae</taxon>
        <taxon>Claviceps</taxon>
    </lineage>
</organism>